<dbReference type="OrthoDB" id="9774673at2"/>
<name>A0A1I2K7H2_9BACT</name>
<keyword evidence="1" id="KW-0808">Transferase</keyword>
<keyword evidence="2" id="KW-1185">Reference proteome</keyword>
<sequence length="370" mass="42576">MARQGASKFLHKAKKSKSDEFYTQYIDIQKEVEAYLEYNADTFRGKIVYCNCDDPYESNFFRYFILNFDRIGLKRLITTSYKPSPVANTQLGLFVDNDTVKQKKGRPKITANKFIINSVGDIDGDGEFSLKDVALQLKQNKKNEWSPLDGDGDFRSAESIELLKQADFVITNPPFSLFREFIKQLVEYDKKFLIIGNINSLSYREVFSLIKENKVWLGTGMGRWISGFIVPETYELYGTEARIDEDGNRIIATNNCLWLTNLDHGKRHQPLPLMTLNDNIKFSSHKNVKGVGYKKYDNYDAIEVPFTDAIPSDYEGVMGVPITFLDKYNPNQFEIIGQMVTTKVDDINHGYPYVDGKKLFARILIKKRVN</sequence>
<dbReference type="EMBL" id="FONY01000093">
    <property type="protein sequence ID" value="SFF63072.1"/>
    <property type="molecule type" value="Genomic_DNA"/>
</dbReference>
<dbReference type="InterPro" id="IPR002052">
    <property type="entry name" value="DNA_methylase_N6_adenine_CS"/>
</dbReference>
<organism evidence="1 2">
    <name type="scientific">Thermoflexibacter ruber</name>
    <dbReference type="NCBI Taxonomy" id="1003"/>
    <lineage>
        <taxon>Bacteria</taxon>
        <taxon>Pseudomonadati</taxon>
        <taxon>Bacteroidota</taxon>
        <taxon>Cytophagia</taxon>
        <taxon>Cytophagales</taxon>
        <taxon>Thermoflexibacteraceae</taxon>
        <taxon>Thermoflexibacter</taxon>
    </lineage>
</organism>
<dbReference type="AlphaFoldDB" id="A0A1I2K7H2"/>
<reference evidence="1 2" key="1">
    <citation type="submission" date="2016-10" db="EMBL/GenBank/DDBJ databases">
        <authorList>
            <person name="de Groot N.N."/>
        </authorList>
    </citation>
    <scope>NUCLEOTIDE SEQUENCE [LARGE SCALE GENOMIC DNA]</scope>
    <source>
        <strain>GEY</strain>
        <strain evidence="2">DSM 9560</strain>
    </source>
</reference>
<dbReference type="PROSITE" id="PS00092">
    <property type="entry name" value="N6_MTASE"/>
    <property type="match status" value="1"/>
</dbReference>
<gene>
    <name evidence="1" type="ORF">SAMN04488541_10935</name>
</gene>
<dbReference type="Proteomes" id="UP000199513">
    <property type="component" value="Unassembled WGS sequence"/>
</dbReference>
<dbReference type="RefSeq" id="WP_091549612.1">
    <property type="nucleotide sequence ID" value="NZ_FONY01000093.1"/>
</dbReference>
<dbReference type="Pfam" id="PF13651">
    <property type="entry name" value="EcoRI_methylase"/>
    <property type="match status" value="1"/>
</dbReference>
<dbReference type="GO" id="GO:0003676">
    <property type="term" value="F:nucleic acid binding"/>
    <property type="evidence" value="ECO:0007669"/>
    <property type="project" value="InterPro"/>
</dbReference>
<dbReference type="GO" id="GO:0008168">
    <property type="term" value="F:methyltransferase activity"/>
    <property type="evidence" value="ECO:0007669"/>
    <property type="project" value="UniProtKB-KW"/>
</dbReference>
<evidence type="ECO:0000313" key="1">
    <source>
        <dbReference type="EMBL" id="SFF63072.1"/>
    </source>
</evidence>
<protein>
    <submittedName>
        <fullName evidence="1">Adenine-specific methyltransferase EcoRI</fullName>
    </submittedName>
</protein>
<dbReference type="InterPro" id="IPR025247">
    <property type="entry name" value="EcoRI-like_methylase"/>
</dbReference>
<dbReference type="GO" id="GO:0032259">
    <property type="term" value="P:methylation"/>
    <property type="evidence" value="ECO:0007669"/>
    <property type="project" value="UniProtKB-KW"/>
</dbReference>
<proteinExistence type="predicted"/>
<dbReference type="STRING" id="1003.SAMN04488541_10935"/>
<accession>A0A1I2K7H2</accession>
<keyword evidence="1" id="KW-0489">Methyltransferase</keyword>
<evidence type="ECO:0000313" key="2">
    <source>
        <dbReference type="Proteomes" id="UP000199513"/>
    </source>
</evidence>